<gene>
    <name evidence="9" type="ORF">SAMN05421541_113200</name>
</gene>
<evidence type="ECO:0008006" key="11">
    <source>
        <dbReference type="Google" id="ProtNLM"/>
    </source>
</evidence>
<keyword evidence="5 8" id="KW-1133">Transmembrane helix</keyword>
<dbReference type="GO" id="GO:0016758">
    <property type="term" value="F:hexosyltransferase activity"/>
    <property type="evidence" value="ECO:0007669"/>
    <property type="project" value="InterPro"/>
</dbReference>
<evidence type="ECO:0000256" key="2">
    <source>
        <dbReference type="ARBA" id="ARBA00022475"/>
    </source>
</evidence>
<dbReference type="EMBL" id="FONV01000013">
    <property type="protein sequence ID" value="SFF56694.1"/>
    <property type="molecule type" value="Genomic_DNA"/>
</dbReference>
<keyword evidence="6 8" id="KW-0472">Membrane</keyword>
<keyword evidence="2" id="KW-1003">Cell membrane</keyword>
<feature type="transmembrane region" description="Helical" evidence="8">
    <location>
        <begin position="289"/>
        <end position="307"/>
    </location>
</feature>
<evidence type="ECO:0000256" key="4">
    <source>
        <dbReference type="ARBA" id="ARBA00022692"/>
    </source>
</evidence>
<keyword evidence="10" id="KW-1185">Reference proteome</keyword>
<name>A0A1I2JQ33_9ACTN</name>
<proteinExistence type="inferred from homology"/>
<keyword evidence="4 8" id="KW-0812">Transmembrane</keyword>
<evidence type="ECO:0000256" key="6">
    <source>
        <dbReference type="ARBA" id="ARBA00023136"/>
    </source>
</evidence>
<comment type="subcellular location">
    <subcellularLocation>
        <location evidence="1">Cell membrane</location>
        <topology evidence="1">Multi-pass membrane protein</topology>
    </subcellularLocation>
</comment>
<dbReference type="Proteomes" id="UP000199645">
    <property type="component" value="Unassembled WGS sequence"/>
</dbReference>
<evidence type="ECO:0000256" key="8">
    <source>
        <dbReference type="SAM" id="Phobius"/>
    </source>
</evidence>
<reference evidence="9 10" key="1">
    <citation type="submission" date="2016-10" db="EMBL/GenBank/DDBJ databases">
        <authorList>
            <person name="de Groot N.N."/>
        </authorList>
    </citation>
    <scope>NUCLEOTIDE SEQUENCE [LARGE SCALE GENOMIC DNA]</scope>
    <source>
        <strain evidence="9 10">DSM 43019</strain>
    </source>
</reference>
<protein>
    <recommendedName>
        <fullName evidence="11">Mannosyltransferase related to Gpi18</fullName>
    </recommendedName>
</protein>
<dbReference type="InterPro" id="IPR018584">
    <property type="entry name" value="GT87"/>
</dbReference>
<evidence type="ECO:0000256" key="3">
    <source>
        <dbReference type="ARBA" id="ARBA00022679"/>
    </source>
</evidence>
<comment type="similarity">
    <text evidence="7">Belongs to the glycosyltransferase 87 family.</text>
</comment>
<feature type="transmembrane region" description="Helical" evidence="8">
    <location>
        <begin position="260"/>
        <end position="277"/>
    </location>
</feature>
<dbReference type="Pfam" id="PF09594">
    <property type="entry name" value="GT87"/>
    <property type="match status" value="1"/>
</dbReference>
<feature type="transmembrane region" description="Helical" evidence="8">
    <location>
        <begin position="197"/>
        <end position="215"/>
    </location>
</feature>
<feature type="transmembrane region" description="Helical" evidence="8">
    <location>
        <begin position="327"/>
        <end position="348"/>
    </location>
</feature>
<dbReference type="GO" id="GO:0005886">
    <property type="term" value="C:plasma membrane"/>
    <property type="evidence" value="ECO:0007669"/>
    <property type="project" value="UniProtKB-SubCell"/>
</dbReference>
<evidence type="ECO:0000256" key="5">
    <source>
        <dbReference type="ARBA" id="ARBA00022989"/>
    </source>
</evidence>
<feature type="transmembrane region" description="Helical" evidence="8">
    <location>
        <begin position="159"/>
        <end position="185"/>
    </location>
</feature>
<feature type="transmembrane region" description="Helical" evidence="8">
    <location>
        <begin position="116"/>
        <end position="139"/>
    </location>
</feature>
<evidence type="ECO:0000313" key="10">
    <source>
        <dbReference type="Proteomes" id="UP000199645"/>
    </source>
</evidence>
<feature type="transmembrane region" description="Helical" evidence="8">
    <location>
        <begin position="355"/>
        <end position="376"/>
    </location>
</feature>
<accession>A0A1I2JQ33</accession>
<evidence type="ECO:0000313" key="9">
    <source>
        <dbReference type="EMBL" id="SFF56694.1"/>
    </source>
</evidence>
<feature type="transmembrane region" description="Helical" evidence="8">
    <location>
        <begin position="72"/>
        <end position="104"/>
    </location>
</feature>
<evidence type="ECO:0000256" key="7">
    <source>
        <dbReference type="ARBA" id="ARBA00024033"/>
    </source>
</evidence>
<dbReference type="STRING" id="35752.SAMN05421541_113200"/>
<keyword evidence="3" id="KW-0808">Transferase</keyword>
<dbReference type="AlphaFoldDB" id="A0A1I2JQ33"/>
<sequence>MLVPPLRDPQRRAELFLTGCLLVVAFAARYAGRSETTRDMRIFFEWHEQLERAGGWRGLGEAIGNYNAPYLYLLWLASVLPVPLLIGIKLVHAVFDLLLAYWVFRLTAMRRGRRAGIAAALVVILLPTVVINASVWGQIDSIWASFAVGGVWMLARGRGWPGVALCTLSLAFKPHGIFVFALVAVLVPAGRLRARTLLAVPAVWLTVSLPALLLGRSPGELLTVYSLDRQAGVIDLLTDRAPSIFAFLAGTRRLDTARQLGYLLTAALVLGVALLVVARRVRLEETRIVTLAALFAILIPFGLPGMHERYFYLGDVLTVVLAFHLPRLWFVPLLAQAASLGAYTYFLFGQTEQQLDLQALAALMLAALVAVGHTLIRDVLAERPGTPLAPKPVGNTMAE</sequence>
<organism evidence="9 10">
    <name type="scientific">Actinoplanes philippinensis</name>
    <dbReference type="NCBI Taxonomy" id="35752"/>
    <lineage>
        <taxon>Bacteria</taxon>
        <taxon>Bacillati</taxon>
        <taxon>Actinomycetota</taxon>
        <taxon>Actinomycetes</taxon>
        <taxon>Micromonosporales</taxon>
        <taxon>Micromonosporaceae</taxon>
        <taxon>Actinoplanes</taxon>
    </lineage>
</organism>
<evidence type="ECO:0000256" key="1">
    <source>
        <dbReference type="ARBA" id="ARBA00004651"/>
    </source>
</evidence>